<dbReference type="GO" id="GO:0016853">
    <property type="term" value="F:isomerase activity"/>
    <property type="evidence" value="ECO:0007669"/>
    <property type="project" value="UniProtKB-KW"/>
</dbReference>
<dbReference type="InterPro" id="IPR014109">
    <property type="entry name" value="Thiol-disulphide_isomerase_rbB"/>
</dbReference>
<dbReference type="Proteomes" id="UP001436462">
    <property type="component" value="Unassembled WGS sequence"/>
</dbReference>
<dbReference type="Gene3D" id="3.40.30.10">
    <property type="entry name" value="Glutaredoxin"/>
    <property type="match status" value="1"/>
</dbReference>
<dbReference type="Pfam" id="PF13728">
    <property type="entry name" value="TraF"/>
    <property type="match status" value="1"/>
</dbReference>
<dbReference type="RefSeq" id="WP_349420279.1">
    <property type="nucleotide sequence ID" value="NZ_JBEEWF010000015.1"/>
</dbReference>
<organism evidence="1 2">
    <name type="scientific">Proteus genomosp. 6</name>
    <dbReference type="NCBI Taxonomy" id="1311820"/>
    <lineage>
        <taxon>Bacteria</taxon>
        <taxon>Pseudomonadati</taxon>
        <taxon>Pseudomonadota</taxon>
        <taxon>Gammaproteobacteria</taxon>
        <taxon>Enterobacterales</taxon>
        <taxon>Morganellaceae</taxon>
        <taxon>Proteus</taxon>
    </lineage>
</organism>
<accession>A0ABV1LFA8</accession>
<comment type="caution">
    <text evidence="1">The sequence shown here is derived from an EMBL/GenBank/DDBJ whole genome shotgun (WGS) entry which is preliminary data.</text>
</comment>
<sequence>MKNKMNKFVIILGMVFSSLGYSSTLDEIKKLEVNKTTHIDNGNNHSAQVESRKENFVRLSTGKEIDIADWQIVHFIKSDCPYCHQFDPTLKEIADSIKLPVFVYSFDGKGDSTFPIAYPVNDDIIRTFFAEIPQATPTSFLINVNTLVTVPLSQGAVSANSLLQRLDESFILIDKLQNEQGVLK</sequence>
<protein>
    <submittedName>
        <fullName evidence="1">Type-F conjugative transfer system pilin assembly thiol-disulfide isomerase TrbB</fullName>
    </submittedName>
</protein>
<dbReference type="SUPFAM" id="SSF52833">
    <property type="entry name" value="Thioredoxin-like"/>
    <property type="match status" value="1"/>
</dbReference>
<gene>
    <name evidence="1" type="primary">trbB</name>
    <name evidence="1" type="ORF">ABN253_17460</name>
</gene>
<name>A0ABV1LFA8_9GAMM</name>
<proteinExistence type="predicted"/>
<evidence type="ECO:0000313" key="2">
    <source>
        <dbReference type="Proteomes" id="UP001436462"/>
    </source>
</evidence>
<dbReference type="InterPro" id="IPR039555">
    <property type="entry name" value="TraF/TrbB"/>
</dbReference>
<reference evidence="1 2" key="1">
    <citation type="submission" date="2024-04" db="EMBL/GenBank/DDBJ databases">
        <title>Role of Flies in the Dissemination of Carbapenem-Resistant Enterobacteriaceae (CRE): An Epidemiological and Genomic Study in China.</title>
        <authorList>
            <person name="Kaichao C."/>
            <person name="Zhang R."/>
            <person name="Chen S."/>
        </authorList>
    </citation>
    <scope>NUCLEOTIDE SEQUENCE [LARGE SCALE GENOMIC DNA]</scope>
    <source>
        <strain evidence="2">fly-1011</strain>
    </source>
</reference>
<dbReference type="EMBL" id="JBEEWF010000015">
    <property type="protein sequence ID" value="MEQ5349956.1"/>
    <property type="molecule type" value="Genomic_DNA"/>
</dbReference>
<keyword evidence="2" id="KW-1185">Reference proteome</keyword>
<dbReference type="InterPro" id="IPR036249">
    <property type="entry name" value="Thioredoxin-like_sf"/>
</dbReference>
<keyword evidence="1" id="KW-0413">Isomerase</keyword>
<evidence type="ECO:0000313" key="1">
    <source>
        <dbReference type="EMBL" id="MEQ5349956.1"/>
    </source>
</evidence>
<dbReference type="NCBIfam" id="TIGR02738">
    <property type="entry name" value="TrbB"/>
    <property type="match status" value="1"/>
</dbReference>